<proteinExistence type="inferred from homology"/>
<protein>
    <recommendedName>
        <fullName evidence="3">Neurotrophin-4</fullName>
    </recommendedName>
</protein>
<keyword evidence="9" id="KW-1185">Reference proteome</keyword>
<dbReference type="Pfam" id="PF00243">
    <property type="entry name" value="NGF"/>
    <property type="match status" value="1"/>
</dbReference>
<dbReference type="Gene3D" id="3.60.20.10">
    <property type="entry name" value="Glutamine Phosphoribosylpyrophosphate, subunit 1, domain 1"/>
    <property type="match status" value="1"/>
</dbReference>
<keyword evidence="4" id="KW-0964">Secreted</keyword>
<organism evidence="8 9">
    <name type="scientific">Saguinus oedipus</name>
    <name type="common">Cotton-top tamarin</name>
    <name type="synonym">Oedipomidas oedipus</name>
    <dbReference type="NCBI Taxonomy" id="9490"/>
    <lineage>
        <taxon>Eukaryota</taxon>
        <taxon>Metazoa</taxon>
        <taxon>Chordata</taxon>
        <taxon>Craniata</taxon>
        <taxon>Vertebrata</taxon>
        <taxon>Euteleostomi</taxon>
        <taxon>Mammalia</taxon>
        <taxon>Eutheria</taxon>
        <taxon>Euarchontoglires</taxon>
        <taxon>Primates</taxon>
        <taxon>Haplorrhini</taxon>
        <taxon>Platyrrhini</taxon>
        <taxon>Cebidae</taxon>
        <taxon>Callitrichinae</taxon>
        <taxon>Saguinus</taxon>
    </lineage>
</organism>
<dbReference type="SUPFAM" id="SSF56235">
    <property type="entry name" value="N-terminal nucleophile aminohydrolases (Ntn hydrolases)"/>
    <property type="match status" value="1"/>
</dbReference>
<accession>A0ABQ9WEZ3</accession>
<dbReference type="InterPro" id="IPR029034">
    <property type="entry name" value="Cystine-knot_cytokine"/>
</dbReference>
<evidence type="ECO:0000256" key="5">
    <source>
        <dbReference type="ARBA" id="ARBA00023030"/>
    </source>
</evidence>
<dbReference type="InterPro" id="IPR019846">
    <property type="entry name" value="Nerve_growth_factor_CS"/>
</dbReference>
<dbReference type="Pfam" id="PF10584">
    <property type="entry name" value="Proteasome_A_N"/>
    <property type="match status" value="1"/>
</dbReference>
<feature type="domain" description="Nerve growth factor-related" evidence="6">
    <location>
        <begin position="6"/>
        <end position="100"/>
    </location>
</feature>
<dbReference type="PANTHER" id="PTHR11589:SF8">
    <property type="entry name" value="NEUROTROPHIN-4"/>
    <property type="match status" value="1"/>
</dbReference>
<dbReference type="InterPro" id="IPR029055">
    <property type="entry name" value="Ntn_hydrolases_N"/>
</dbReference>
<dbReference type="SUPFAM" id="SSF57501">
    <property type="entry name" value="Cystine-knot cytokines"/>
    <property type="match status" value="1"/>
</dbReference>
<dbReference type="EMBL" id="JASSZA010000001">
    <property type="protein sequence ID" value="KAK2119318.1"/>
    <property type="molecule type" value="Genomic_DNA"/>
</dbReference>
<evidence type="ECO:0000256" key="3">
    <source>
        <dbReference type="ARBA" id="ARBA00018008"/>
    </source>
</evidence>
<dbReference type="SMART" id="SM00948">
    <property type="entry name" value="Proteasome_A_N"/>
    <property type="match status" value="1"/>
</dbReference>
<evidence type="ECO:0000256" key="2">
    <source>
        <dbReference type="ARBA" id="ARBA00010783"/>
    </source>
</evidence>
<comment type="caution">
    <text evidence="8">The sequence shown here is derived from an EMBL/GenBank/DDBJ whole genome shotgun (WGS) entry which is preliminary data.</text>
</comment>
<dbReference type="InterPro" id="IPR002072">
    <property type="entry name" value="Nerve_growth_factor-rel"/>
</dbReference>
<dbReference type="Gene3D" id="2.10.90.10">
    <property type="entry name" value="Cystine-knot cytokines"/>
    <property type="match status" value="1"/>
</dbReference>
<dbReference type="PROSITE" id="PS50270">
    <property type="entry name" value="NGF_2"/>
    <property type="match status" value="1"/>
</dbReference>
<evidence type="ECO:0000256" key="1">
    <source>
        <dbReference type="ARBA" id="ARBA00004613"/>
    </source>
</evidence>
<keyword evidence="5" id="KW-0339">Growth factor</keyword>
<feature type="domain" description="Proteasome alpha-type subunits" evidence="7">
    <location>
        <begin position="119"/>
        <end position="141"/>
    </location>
</feature>
<dbReference type="SMART" id="SM00140">
    <property type="entry name" value="NGF"/>
    <property type="match status" value="1"/>
</dbReference>
<evidence type="ECO:0000259" key="7">
    <source>
        <dbReference type="SMART" id="SM00948"/>
    </source>
</evidence>
<name>A0ABQ9WEZ3_SAGOE</name>
<dbReference type="Proteomes" id="UP001266305">
    <property type="component" value="Unassembled WGS sequence"/>
</dbReference>
<reference evidence="8 9" key="1">
    <citation type="submission" date="2023-05" db="EMBL/GenBank/DDBJ databases">
        <title>B98-5 Cell Line De Novo Hybrid Assembly: An Optical Mapping Approach.</title>
        <authorList>
            <person name="Kananen K."/>
            <person name="Auerbach J.A."/>
            <person name="Kautto E."/>
            <person name="Blachly J.S."/>
        </authorList>
    </citation>
    <scope>NUCLEOTIDE SEQUENCE [LARGE SCALE GENOMIC DNA]</scope>
    <source>
        <strain evidence="8">B95-8</strain>
        <tissue evidence="8">Cell line</tissue>
    </source>
</reference>
<gene>
    <name evidence="8" type="ORF">P7K49_000704</name>
</gene>
<sequence>MRVKLHQRVAVSGWEAVLAMQTDRWTAVDLRGREVEVLGEVPAAGGSPLHQYFFETHYKAENAEEGGCRGVDRRHWVSECKAKQSYAGDGFELTPRAVGAGSLGHAGAVLGRRPAGMSYGRAITVFSPNGHLVQVEYEQEAIKKATG</sequence>
<evidence type="ECO:0000259" key="6">
    <source>
        <dbReference type="SMART" id="SM00140"/>
    </source>
</evidence>
<evidence type="ECO:0000313" key="9">
    <source>
        <dbReference type="Proteomes" id="UP001266305"/>
    </source>
</evidence>
<comment type="subcellular location">
    <subcellularLocation>
        <location evidence="1">Secreted</location>
    </subcellularLocation>
</comment>
<comment type="similarity">
    <text evidence="2">Belongs to the NGF-beta family.</text>
</comment>
<dbReference type="InterPro" id="IPR000426">
    <property type="entry name" value="Proteasome_asu_N"/>
</dbReference>
<evidence type="ECO:0000256" key="4">
    <source>
        <dbReference type="ARBA" id="ARBA00022525"/>
    </source>
</evidence>
<dbReference type="PROSITE" id="PS00248">
    <property type="entry name" value="NGF_1"/>
    <property type="match status" value="1"/>
</dbReference>
<dbReference type="PRINTS" id="PR00268">
    <property type="entry name" value="NGF"/>
</dbReference>
<evidence type="ECO:0000313" key="8">
    <source>
        <dbReference type="EMBL" id="KAK2119318.1"/>
    </source>
</evidence>
<dbReference type="PANTHER" id="PTHR11589">
    <property type="entry name" value="NERVE GROWTH FACTOR NGF -RELATED"/>
    <property type="match status" value="1"/>
</dbReference>
<dbReference type="InterPro" id="IPR020408">
    <property type="entry name" value="Nerve_growth_factor-like"/>
</dbReference>